<evidence type="ECO:0000256" key="6">
    <source>
        <dbReference type="ARBA" id="ARBA00023125"/>
    </source>
</evidence>
<dbReference type="Gene3D" id="3.90.1680.10">
    <property type="entry name" value="SOS response associated peptidase-like"/>
    <property type="match status" value="1"/>
</dbReference>
<keyword evidence="3" id="KW-0227">DNA damage</keyword>
<keyword evidence="7" id="KW-0456">Lyase</keyword>
<dbReference type="EC" id="3.4.-.-" evidence="8"/>
<dbReference type="PANTHER" id="PTHR13604">
    <property type="entry name" value="DC12-RELATED"/>
    <property type="match status" value="1"/>
</dbReference>
<gene>
    <name evidence="9" type="ORF">E3T28_10835</name>
</gene>
<dbReference type="RefSeq" id="WP_134430839.1">
    <property type="nucleotide sequence ID" value="NZ_SOGQ01000054.1"/>
</dbReference>
<accession>A0ABY2J0P1</accession>
<dbReference type="EMBL" id="SOGQ01000054">
    <property type="protein sequence ID" value="TFC98526.1"/>
    <property type="molecule type" value="Genomic_DNA"/>
</dbReference>
<evidence type="ECO:0000256" key="5">
    <source>
        <dbReference type="ARBA" id="ARBA00023124"/>
    </source>
</evidence>
<dbReference type="InterPro" id="IPR003738">
    <property type="entry name" value="SRAP"/>
</dbReference>
<comment type="similarity">
    <text evidence="1 8">Belongs to the SOS response-associated peptidase family.</text>
</comment>
<proteinExistence type="inferred from homology"/>
<organism evidence="9 10">
    <name type="scientific">Cryobacterium sinapicolor</name>
    <dbReference type="NCBI Taxonomy" id="1259236"/>
    <lineage>
        <taxon>Bacteria</taxon>
        <taxon>Bacillati</taxon>
        <taxon>Actinomycetota</taxon>
        <taxon>Actinomycetes</taxon>
        <taxon>Micrococcales</taxon>
        <taxon>Microbacteriaceae</taxon>
        <taxon>Cryobacterium</taxon>
    </lineage>
</organism>
<dbReference type="Pfam" id="PF02586">
    <property type="entry name" value="SRAP"/>
    <property type="match status" value="1"/>
</dbReference>
<evidence type="ECO:0000256" key="4">
    <source>
        <dbReference type="ARBA" id="ARBA00022801"/>
    </source>
</evidence>
<sequence>MCGRYVVPNTTDELLSLFDASHANAADWQPSYSVAPTDPAPIVREWIHDETLNRDVDLASWGLKPGWAKPGGPAPINARLESVASNGMFRSAFASQRCLVPMAGYYEWQRMDDGKQPYFIHSDGDVLAAAGLYAARQEDDVWKISFTIITRAARDASGAIHDRMPVFLTPDVWGQWLSPEKISDTEEALSMLDRSSVAVAKTVTAHPVARKVNNVRTLDSEDERLIEKITLAL</sequence>
<dbReference type="SUPFAM" id="SSF143081">
    <property type="entry name" value="BB1717-like"/>
    <property type="match status" value="1"/>
</dbReference>
<evidence type="ECO:0000256" key="3">
    <source>
        <dbReference type="ARBA" id="ARBA00022763"/>
    </source>
</evidence>
<keyword evidence="4 8" id="KW-0378">Hydrolase</keyword>
<dbReference type="InterPro" id="IPR036590">
    <property type="entry name" value="SRAP-like"/>
</dbReference>
<keyword evidence="2 8" id="KW-0645">Protease</keyword>
<dbReference type="Proteomes" id="UP000297853">
    <property type="component" value="Unassembled WGS sequence"/>
</dbReference>
<evidence type="ECO:0000256" key="2">
    <source>
        <dbReference type="ARBA" id="ARBA00022670"/>
    </source>
</evidence>
<keyword evidence="5" id="KW-0190">Covalent protein-DNA linkage</keyword>
<reference evidence="9 10" key="1">
    <citation type="submission" date="2019-03" db="EMBL/GenBank/DDBJ databases">
        <title>Genomics of glacier-inhabiting Cryobacterium strains.</title>
        <authorList>
            <person name="Liu Q."/>
            <person name="Xin Y.-H."/>
        </authorList>
    </citation>
    <scope>NUCLEOTIDE SEQUENCE [LARGE SCALE GENOMIC DNA]</scope>
    <source>
        <strain evidence="9 10">TMT1-23-1</strain>
    </source>
</reference>
<keyword evidence="10" id="KW-1185">Reference proteome</keyword>
<evidence type="ECO:0000256" key="1">
    <source>
        <dbReference type="ARBA" id="ARBA00008136"/>
    </source>
</evidence>
<evidence type="ECO:0000313" key="10">
    <source>
        <dbReference type="Proteomes" id="UP000297853"/>
    </source>
</evidence>
<evidence type="ECO:0000256" key="8">
    <source>
        <dbReference type="RuleBase" id="RU364100"/>
    </source>
</evidence>
<comment type="caution">
    <text evidence="9">The sequence shown here is derived from an EMBL/GenBank/DDBJ whole genome shotgun (WGS) entry which is preliminary data.</text>
</comment>
<evidence type="ECO:0000313" key="9">
    <source>
        <dbReference type="EMBL" id="TFC98526.1"/>
    </source>
</evidence>
<dbReference type="PANTHER" id="PTHR13604:SF0">
    <property type="entry name" value="ABASIC SITE PROCESSING PROTEIN HMCES"/>
    <property type="match status" value="1"/>
</dbReference>
<protein>
    <recommendedName>
        <fullName evidence="8">Abasic site processing protein</fullName>
        <ecNumber evidence="8">3.4.-.-</ecNumber>
    </recommendedName>
</protein>
<keyword evidence="6" id="KW-0238">DNA-binding</keyword>
<evidence type="ECO:0000256" key="7">
    <source>
        <dbReference type="ARBA" id="ARBA00023239"/>
    </source>
</evidence>
<name>A0ABY2J0P1_9MICO</name>